<dbReference type="GeneID" id="82851348"/>
<reference evidence="1 2" key="1">
    <citation type="submission" date="2019-01" db="EMBL/GenBank/DDBJ databases">
        <title>Genome sequence of Bacillus glycinifermentans SRCM103574.</title>
        <authorList>
            <person name="Kong H.-J."/>
            <person name="Jeong S.-Y."/>
            <person name="Jeong D.-Y."/>
        </authorList>
    </citation>
    <scope>NUCLEOTIDE SEQUENCE [LARGE SCALE GENOMIC DNA]</scope>
    <source>
        <strain evidence="1 2">SRCM103574</strain>
    </source>
</reference>
<dbReference type="EMBL" id="CP035232">
    <property type="protein sequence ID" value="QAT63750.1"/>
    <property type="molecule type" value="Genomic_DNA"/>
</dbReference>
<dbReference type="RefSeq" id="WP_046129070.1">
    <property type="nucleotide sequence ID" value="NZ_CP035232.1"/>
</dbReference>
<dbReference type="SUPFAM" id="SSF48371">
    <property type="entry name" value="ARM repeat"/>
    <property type="match status" value="1"/>
</dbReference>
<dbReference type="KEGG" id="bgy:BGLY_0267"/>
<gene>
    <name evidence="1" type="ORF">EQZ20_01500</name>
</gene>
<proteinExistence type="predicted"/>
<dbReference type="Gene3D" id="1.25.10.10">
    <property type="entry name" value="Leucine-rich Repeat Variant"/>
    <property type="match status" value="1"/>
</dbReference>
<accession>A0AAJ4D0Y0</accession>
<protein>
    <submittedName>
        <fullName evidence="1">HEAT repeat domain-containing protein</fullName>
    </submittedName>
</protein>
<dbReference type="InterPro" id="IPR016024">
    <property type="entry name" value="ARM-type_fold"/>
</dbReference>
<evidence type="ECO:0000313" key="1">
    <source>
        <dbReference type="EMBL" id="QAT63750.1"/>
    </source>
</evidence>
<organism evidence="1 2">
    <name type="scientific">Bacillus glycinifermentans</name>
    <dbReference type="NCBI Taxonomy" id="1664069"/>
    <lineage>
        <taxon>Bacteria</taxon>
        <taxon>Bacillati</taxon>
        <taxon>Bacillota</taxon>
        <taxon>Bacilli</taxon>
        <taxon>Bacillales</taxon>
        <taxon>Bacillaceae</taxon>
        <taxon>Bacillus</taxon>
    </lineage>
</organism>
<dbReference type="InterPro" id="IPR011989">
    <property type="entry name" value="ARM-like"/>
</dbReference>
<evidence type="ECO:0000313" key="2">
    <source>
        <dbReference type="Proteomes" id="UP000288675"/>
    </source>
</evidence>
<dbReference type="AlphaFoldDB" id="A0AAJ4D0Y0"/>
<dbReference type="Proteomes" id="UP000288675">
    <property type="component" value="Chromosome"/>
</dbReference>
<name>A0AAJ4D0Y0_9BACI</name>
<sequence>MKLESKKNLTQSVRNLANKNEVTVTKAIGELKETGKAAIPVLIEALKEEGSLRNIAAAVLGEFGEDASEASPELASLLKSEKEETRMAAAISLMRIGKGSLPYLIEIAKNMDGPPCFWASWAIAWIEPSKIERKMYECLKHEQENPSGLVAPFAAEEALGKIIASQLKEK</sequence>
<dbReference type="Pfam" id="PF13646">
    <property type="entry name" value="HEAT_2"/>
    <property type="match status" value="1"/>
</dbReference>